<dbReference type="Pfam" id="PF09346">
    <property type="entry name" value="SMI1_KNR4"/>
    <property type="match status" value="1"/>
</dbReference>
<organism evidence="2 3">
    <name type="scientific">Pseudomonas saponiphila</name>
    <dbReference type="NCBI Taxonomy" id="556534"/>
    <lineage>
        <taxon>Bacteria</taxon>
        <taxon>Pseudomonadati</taxon>
        <taxon>Pseudomonadota</taxon>
        <taxon>Gammaproteobacteria</taxon>
        <taxon>Pseudomonadales</taxon>
        <taxon>Pseudomonadaceae</taxon>
        <taxon>Pseudomonas</taxon>
    </lineage>
</organism>
<feature type="domain" description="Knr4/Smi1-like" evidence="1">
    <location>
        <begin position="12"/>
        <end position="146"/>
    </location>
</feature>
<sequence>MEWDVYSGAHEPLSDDLIAGIEKVIRFTLPKDYVECVKRFHGGQPKDRSLSIEVGGKTWDIGFGMLLTLDPLHSTENIVTALFSLRNHHQLPNYYLPIVVGGGGDYLCFDYSESPLFPKVVFYFHELEVQEGIFYVADSFSDLLSMLKEEI</sequence>
<evidence type="ECO:0000259" key="1">
    <source>
        <dbReference type="SMART" id="SM00860"/>
    </source>
</evidence>
<dbReference type="InterPro" id="IPR018958">
    <property type="entry name" value="Knr4/Smi1-like_dom"/>
</dbReference>
<keyword evidence="3" id="KW-1185">Reference proteome</keyword>
<evidence type="ECO:0000313" key="2">
    <source>
        <dbReference type="EMBL" id="SEC05377.1"/>
    </source>
</evidence>
<dbReference type="SUPFAM" id="SSF160631">
    <property type="entry name" value="SMI1/KNR4-like"/>
    <property type="match status" value="1"/>
</dbReference>
<proteinExistence type="predicted"/>
<dbReference type="EMBL" id="FNTJ01000001">
    <property type="protein sequence ID" value="SEC05377.1"/>
    <property type="molecule type" value="Genomic_DNA"/>
</dbReference>
<protein>
    <submittedName>
        <fullName evidence="2">SMI1 / KNR4 family (SUKH-1)</fullName>
    </submittedName>
</protein>
<dbReference type="InterPro" id="IPR037883">
    <property type="entry name" value="Knr4/Smi1-like_sf"/>
</dbReference>
<accession>A0A1H4PD42</accession>
<dbReference type="SMART" id="SM00860">
    <property type="entry name" value="SMI1_KNR4"/>
    <property type="match status" value="1"/>
</dbReference>
<name>A0A1H4PD42_9PSED</name>
<dbReference type="Gene3D" id="3.40.1580.10">
    <property type="entry name" value="SMI1/KNR4-like"/>
    <property type="match status" value="1"/>
</dbReference>
<dbReference type="Proteomes" id="UP000198982">
    <property type="component" value="Unassembled WGS sequence"/>
</dbReference>
<dbReference type="AlphaFoldDB" id="A0A1H4PD42"/>
<reference evidence="3" key="1">
    <citation type="submission" date="2016-10" db="EMBL/GenBank/DDBJ databases">
        <authorList>
            <person name="Varghese N."/>
            <person name="Submissions S."/>
        </authorList>
    </citation>
    <scope>NUCLEOTIDE SEQUENCE [LARGE SCALE GENOMIC DNA]</scope>
    <source>
        <strain evidence="3">DSM 9751</strain>
    </source>
</reference>
<evidence type="ECO:0000313" key="3">
    <source>
        <dbReference type="Proteomes" id="UP000198982"/>
    </source>
</evidence>
<gene>
    <name evidence="2" type="ORF">SAMN05216178_3264</name>
</gene>
<dbReference type="RefSeq" id="WP_092315180.1">
    <property type="nucleotide sequence ID" value="NZ_FNTJ01000001.1"/>
</dbReference>